<proteinExistence type="predicted"/>
<dbReference type="InterPro" id="IPR012657">
    <property type="entry name" value="23S_rRNA-intervening_sequence"/>
</dbReference>
<dbReference type="PATRIC" id="fig|1565605.3.peg.1171"/>
<dbReference type="Pfam" id="PF05635">
    <property type="entry name" value="23S_rRNA_IVP"/>
    <property type="match status" value="1"/>
</dbReference>
<protein>
    <recommendedName>
        <fullName evidence="3">Four helix bundle protein</fullName>
    </recommendedName>
</protein>
<accession>A0A0C5J810</accession>
<dbReference type="NCBIfam" id="TIGR02436">
    <property type="entry name" value="four helix bundle protein"/>
    <property type="match status" value="1"/>
</dbReference>
<name>A0A0C5J810_9PROT</name>
<sequence>MNNEVGMVKRDLPERTFEFARRVVKLCQVLDQTPGVSRTMANQLLRSGTSIGANVEEGQAGQSRADFVSKLSIACKEARETHYWLRLLSASEIVPEPRLAELLDEANQLIAILTAITKNTRKNSEK</sequence>
<gene>
    <name evidence="1" type="ORF">PG1C_05575</name>
</gene>
<reference evidence="1 2" key="1">
    <citation type="journal article" date="2015" name="Genome Announc.">
        <title>Complete Genome Sequence of a Novel Bacterium within the Family Rhodocyclaceae That Degrades Polycyclic Aromatic Hydrocarbons.</title>
        <authorList>
            <person name="Singleton D.R."/>
            <person name="Dickey A.N."/>
            <person name="Scholl E.H."/>
            <person name="Wright F.A."/>
            <person name="Aitken M.D."/>
        </authorList>
    </citation>
    <scope>NUCLEOTIDE SEQUENCE [LARGE SCALE GENOMIC DNA]</scope>
    <source>
        <strain evidence="2">PG1-Ca6</strain>
    </source>
</reference>
<dbReference type="EMBL" id="CP010554">
    <property type="protein sequence ID" value="AJP48075.1"/>
    <property type="molecule type" value="Genomic_DNA"/>
</dbReference>
<dbReference type="PANTHER" id="PTHR38471:SF2">
    <property type="entry name" value="FOUR HELIX BUNDLE PROTEIN"/>
    <property type="match status" value="1"/>
</dbReference>
<dbReference type="KEGG" id="rbu:PG1C_05575"/>
<dbReference type="Gene3D" id="1.20.1440.60">
    <property type="entry name" value="23S rRNA-intervening sequence"/>
    <property type="match status" value="1"/>
</dbReference>
<dbReference type="SUPFAM" id="SSF158446">
    <property type="entry name" value="IVS-encoded protein-like"/>
    <property type="match status" value="1"/>
</dbReference>
<organism evidence="1 2">
    <name type="scientific">Rugosibacter aromaticivorans</name>
    <dbReference type="NCBI Taxonomy" id="1565605"/>
    <lineage>
        <taxon>Bacteria</taxon>
        <taxon>Pseudomonadati</taxon>
        <taxon>Pseudomonadota</taxon>
        <taxon>Betaproteobacteria</taxon>
        <taxon>Nitrosomonadales</taxon>
        <taxon>Sterolibacteriaceae</taxon>
        <taxon>Rugosibacter</taxon>
    </lineage>
</organism>
<evidence type="ECO:0008006" key="3">
    <source>
        <dbReference type="Google" id="ProtNLM"/>
    </source>
</evidence>
<dbReference type="Proteomes" id="UP000061603">
    <property type="component" value="Chromosome"/>
</dbReference>
<dbReference type="InterPro" id="IPR036583">
    <property type="entry name" value="23S_rRNA_IVS_sf"/>
</dbReference>
<dbReference type="HOGENOM" id="CLU_129874_2_0_4"/>
<dbReference type="PIRSF" id="PIRSF035652">
    <property type="entry name" value="CHP02436"/>
    <property type="match status" value="1"/>
</dbReference>
<dbReference type="PANTHER" id="PTHR38471">
    <property type="entry name" value="FOUR HELIX BUNDLE PROTEIN"/>
    <property type="match status" value="1"/>
</dbReference>
<keyword evidence="2" id="KW-1185">Reference proteome</keyword>
<dbReference type="AlphaFoldDB" id="A0A0C5J810"/>
<evidence type="ECO:0000313" key="1">
    <source>
        <dbReference type="EMBL" id="AJP48075.1"/>
    </source>
</evidence>
<evidence type="ECO:0000313" key="2">
    <source>
        <dbReference type="Proteomes" id="UP000061603"/>
    </source>
</evidence>
<dbReference type="STRING" id="1565605.PG1C_05575"/>
<dbReference type="RefSeq" id="WP_202636433.1">
    <property type="nucleotide sequence ID" value="NZ_CP010554.1"/>
</dbReference>